<dbReference type="EMBL" id="WIXE01019811">
    <property type="protein sequence ID" value="KAK5969730.1"/>
    <property type="molecule type" value="Genomic_DNA"/>
</dbReference>
<evidence type="ECO:0000313" key="7">
    <source>
        <dbReference type="EMBL" id="KAK5969730.1"/>
    </source>
</evidence>
<sequence length="229" mass="25867">KGCKRNQTGVAPVPPVPPRQLHVNFSRKRVPAQLSFHSFRHRKLRRNSSHRLLFFLVMTDFLHATATLPYTSYLATRWHPISLDLDPYFVLISSTPLVIQLKINLTLTIAIAFERTLALFFPVTYRNLSSASYAIWCLVIGCILALIDLVVEFLLTSFLRKPNCAAIGCFISNEFRAYWGTSNMAMGFIVIVLTSVVIAKLRLVQKRSQKTGISQSFGGQEANKFTQVC</sequence>
<gene>
    <name evidence="7" type="ORF">GCK32_018331</name>
</gene>
<evidence type="ECO:0000256" key="5">
    <source>
        <dbReference type="SAM" id="Phobius"/>
    </source>
</evidence>
<evidence type="ECO:0000256" key="4">
    <source>
        <dbReference type="ARBA" id="ARBA00023136"/>
    </source>
</evidence>
<feature type="transmembrane region" description="Helical" evidence="5">
    <location>
        <begin position="88"/>
        <end position="113"/>
    </location>
</feature>
<dbReference type="AlphaFoldDB" id="A0AAN8FHU2"/>
<feature type="transmembrane region" description="Helical" evidence="5">
    <location>
        <begin position="133"/>
        <end position="155"/>
    </location>
</feature>
<feature type="transmembrane region" description="Helical" evidence="5">
    <location>
        <begin position="52"/>
        <end position="76"/>
    </location>
</feature>
<evidence type="ECO:0000256" key="2">
    <source>
        <dbReference type="ARBA" id="ARBA00022692"/>
    </source>
</evidence>
<protein>
    <recommendedName>
        <fullName evidence="6">G-protein coupled receptors family 1 profile domain-containing protein</fullName>
    </recommendedName>
</protein>
<keyword evidence="4 5" id="KW-0472">Membrane</keyword>
<dbReference type="Pfam" id="PF10316">
    <property type="entry name" value="7TM_GPCR_Srbc"/>
    <property type="match status" value="1"/>
</dbReference>
<dbReference type="InterPro" id="IPR017452">
    <property type="entry name" value="GPCR_Rhodpsn_7TM"/>
</dbReference>
<comment type="subcellular location">
    <subcellularLocation>
        <location evidence="1">Membrane</location>
    </subcellularLocation>
</comment>
<feature type="domain" description="G-protein coupled receptors family 1 profile" evidence="6">
    <location>
        <begin position="31"/>
        <end position="229"/>
    </location>
</feature>
<dbReference type="InterPro" id="IPR019420">
    <property type="entry name" value="7TM_GPCR_serpentine_rcpt_Srbc"/>
</dbReference>
<keyword evidence="8" id="KW-1185">Reference proteome</keyword>
<dbReference type="Gene3D" id="1.20.1070.10">
    <property type="entry name" value="Rhodopsin 7-helix transmembrane proteins"/>
    <property type="match status" value="1"/>
</dbReference>
<name>A0AAN8FHU2_TRICO</name>
<organism evidence="7 8">
    <name type="scientific">Trichostrongylus colubriformis</name>
    <name type="common">Black scour worm</name>
    <dbReference type="NCBI Taxonomy" id="6319"/>
    <lineage>
        <taxon>Eukaryota</taxon>
        <taxon>Metazoa</taxon>
        <taxon>Ecdysozoa</taxon>
        <taxon>Nematoda</taxon>
        <taxon>Chromadorea</taxon>
        <taxon>Rhabditida</taxon>
        <taxon>Rhabditina</taxon>
        <taxon>Rhabditomorpha</taxon>
        <taxon>Strongyloidea</taxon>
        <taxon>Trichostrongylidae</taxon>
        <taxon>Trichostrongylus</taxon>
    </lineage>
</organism>
<evidence type="ECO:0000256" key="3">
    <source>
        <dbReference type="ARBA" id="ARBA00022989"/>
    </source>
</evidence>
<feature type="transmembrane region" description="Helical" evidence="5">
    <location>
        <begin position="184"/>
        <end position="203"/>
    </location>
</feature>
<feature type="non-terminal residue" evidence="7">
    <location>
        <position position="1"/>
    </location>
</feature>
<comment type="caution">
    <text evidence="7">The sequence shown here is derived from an EMBL/GenBank/DDBJ whole genome shotgun (WGS) entry which is preliminary data.</text>
</comment>
<reference evidence="7 8" key="1">
    <citation type="submission" date="2019-10" db="EMBL/GenBank/DDBJ databases">
        <title>Assembly and Annotation for the nematode Trichostrongylus colubriformis.</title>
        <authorList>
            <person name="Martin J."/>
        </authorList>
    </citation>
    <scope>NUCLEOTIDE SEQUENCE [LARGE SCALE GENOMIC DNA]</scope>
    <source>
        <strain evidence="7">G859</strain>
        <tissue evidence="7">Whole worm</tissue>
    </source>
</reference>
<dbReference type="PROSITE" id="PS50262">
    <property type="entry name" value="G_PROTEIN_RECEP_F1_2"/>
    <property type="match status" value="1"/>
</dbReference>
<keyword evidence="2 5" id="KW-0812">Transmembrane</keyword>
<dbReference type="PANTHER" id="PTHR46955">
    <property type="entry name" value="PROTEIN CBG01349-RELATED"/>
    <property type="match status" value="1"/>
</dbReference>
<keyword evidence="3 5" id="KW-1133">Transmembrane helix</keyword>
<dbReference type="GO" id="GO:0016020">
    <property type="term" value="C:membrane"/>
    <property type="evidence" value="ECO:0007669"/>
    <property type="project" value="UniProtKB-SubCell"/>
</dbReference>
<dbReference type="InterPro" id="IPR052322">
    <property type="entry name" value="Mito_rRNA_Mtase_NSUN4"/>
</dbReference>
<evidence type="ECO:0000259" key="6">
    <source>
        <dbReference type="PROSITE" id="PS50262"/>
    </source>
</evidence>
<evidence type="ECO:0000256" key="1">
    <source>
        <dbReference type="ARBA" id="ARBA00004370"/>
    </source>
</evidence>
<dbReference type="Proteomes" id="UP001331761">
    <property type="component" value="Unassembled WGS sequence"/>
</dbReference>
<proteinExistence type="predicted"/>
<accession>A0AAN8FHU2</accession>
<evidence type="ECO:0000313" key="8">
    <source>
        <dbReference type="Proteomes" id="UP001331761"/>
    </source>
</evidence>
<dbReference type="SUPFAM" id="SSF81321">
    <property type="entry name" value="Family A G protein-coupled receptor-like"/>
    <property type="match status" value="1"/>
</dbReference>
<dbReference type="PANTHER" id="PTHR46955:SF3">
    <property type="entry name" value="G_PROTEIN_RECEP_F1_2 DOMAIN-CONTAINING PROTEIN"/>
    <property type="match status" value="1"/>
</dbReference>